<evidence type="ECO:0000256" key="1">
    <source>
        <dbReference type="ARBA" id="ARBA00022529"/>
    </source>
</evidence>
<dbReference type="GeneID" id="5687485"/>
<dbReference type="GO" id="GO:0009253">
    <property type="term" value="P:peptidoglycan catabolic process"/>
    <property type="evidence" value="ECO:0007669"/>
    <property type="project" value="InterPro"/>
</dbReference>
<dbReference type="EMBL" id="AM265639">
    <property type="protein sequence ID" value="CAK25015.1"/>
    <property type="molecule type" value="Genomic_DNA"/>
</dbReference>
<dbReference type="Pfam" id="PF00959">
    <property type="entry name" value="Phage_lysozyme"/>
    <property type="match status" value="1"/>
</dbReference>
<keyword evidence="3" id="KW-0326">Glycosidase</keyword>
<dbReference type="RefSeq" id="YP_001522888.1">
    <property type="nucleotide sequence ID" value="NC_009936.1"/>
</dbReference>
<protein>
    <recommendedName>
        <fullName evidence="3">Lysozyme</fullName>
        <ecNumber evidence="3">3.2.1.17</ecNumber>
    </recommendedName>
</protein>
<sequence>MAELDPPRLRLATGNLGQVGGYNPQRFQAERAQAEDNVALQALSGLLQIGESIAQEKFASDVKQEYMQGQRARMLGQALEDVEGDPLARPFIRGGFQDQDYRIRQAEMSQRVQAFIQTKGRMLPPEQFLQELGRESRAILEGMGDGLSNQGRAQALASQTQLEEALVGAHAKAYKAWGIEEVGKRISAQGNSILTSYGKAKLGGDFEAQQQYASQIVGFYRDVAASDTLPEDMRQQVAEQFLMGVLSEDHREVVTAMKDMGLLDTLGFDTRTKVNEGIRASEGRTRALDAVGISRSSAEFEARVEQGAITPEDMLLYTAQEAAAGRMTANQQKALWDKWYTSRSNKQALVGAMDALQRGDKQALDNLGWSVPEALDAWYEQADLQQMPVATKAATALRMGARLGTLPKRAATEVSAAVRSLTLNPDAANPAQVELVRAFADEAIRVSTTNPEGESTLLSALDREIQPLFSQMLVDVPNGTDPVQSLRNAALAQAAYERQDQPSRQAQTRKLEEAVQAEIQTGKFSQLWGLVTEGSRTRNEGQAFETLRAQTTMEAAALARQPQYAGLAPSAIAKLAAARVKERTIEVSPEGSKTTRVVLPRNVALERLVDNPRATKDRVSAALVTLYPPSAKGFQREFYTDGVGVWTTEVDSDGVPAAPELVNWQRVSQQIDKQIDETVGKANRAYVGEVVKHGEVELSISGRTSTSIRPDAVLQWRRDLVQQEGIRLTAYKDRNGVAIGVGENVTGRMKVGDTITREEAELAFLDSSDRALLEGERIAQELGVTAVWSKLALGSAVYQLGPQGARGFEKTFEAIRNKDFDTFEKQVRKSKWYKQTPDRAEYFITKMQGHFYGN</sequence>
<dbReference type="GO" id="GO:0042742">
    <property type="term" value="P:defense response to bacterium"/>
    <property type="evidence" value="ECO:0007669"/>
    <property type="project" value="UniProtKB-KW"/>
</dbReference>
<evidence type="ECO:0000313" key="4">
    <source>
        <dbReference type="EMBL" id="CAK25015.1"/>
    </source>
</evidence>
<dbReference type="OrthoDB" id="172at10239"/>
<keyword evidence="1 3" id="KW-0929">Antimicrobial</keyword>
<evidence type="ECO:0000256" key="3">
    <source>
        <dbReference type="RuleBase" id="RU003788"/>
    </source>
</evidence>
<dbReference type="InterPro" id="IPR002196">
    <property type="entry name" value="Glyco_hydro_24"/>
</dbReference>
<keyword evidence="3" id="KW-0378">Hydrolase</keyword>
<dbReference type="CAZy" id="GH24">
    <property type="family name" value="Glycoside Hydrolase Family 24"/>
</dbReference>
<organism evidence="4 5">
    <name type="scientific">Pseudomonas phage LKA1</name>
    <dbReference type="NCBI Taxonomy" id="386793"/>
    <lineage>
        <taxon>Viruses</taxon>
        <taxon>Duplodnaviria</taxon>
        <taxon>Heunggongvirae</taxon>
        <taxon>Uroviricota</taxon>
        <taxon>Caudoviricetes</taxon>
        <taxon>Autographivirales</taxon>
        <taxon>Autoscriptoviridae</taxon>
        <taxon>Stubburvirus</taxon>
        <taxon>Stubburvirus LKA1</taxon>
    </lineage>
</organism>
<gene>
    <name evidence="4" type="primary">gp47</name>
</gene>
<keyword evidence="5" id="KW-1185">Reference proteome</keyword>
<comment type="catalytic activity">
    <reaction evidence="3">
        <text>Hydrolysis of (1-&gt;4)-beta-linkages between N-acetylmuramic acid and N-acetyl-D-glucosamine residues in a peptidoglycan and between N-acetyl-D-glucosamine residues in chitodextrins.</text>
        <dbReference type="EC" id="3.2.1.17"/>
    </reaction>
</comment>
<evidence type="ECO:0000256" key="2">
    <source>
        <dbReference type="ARBA" id="ARBA00022638"/>
    </source>
</evidence>
<dbReference type="Proteomes" id="UP000002089">
    <property type="component" value="Segment"/>
</dbReference>
<keyword evidence="2 3" id="KW-0081">Bacteriolytic enzyme</keyword>
<dbReference type="GO" id="GO:0003796">
    <property type="term" value="F:lysozyme activity"/>
    <property type="evidence" value="ECO:0007669"/>
    <property type="project" value="UniProtKB-EC"/>
</dbReference>
<dbReference type="InterPro" id="IPR023347">
    <property type="entry name" value="Lysozyme_dom_sf"/>
</dbReference>
<name>Q0E5W7_9CAUD</name>
<proteinExistence type="inferred from homology"/>
<accession>Q0E5W7</accession>
<reference evidence="4 5" key="1">
    <citation type="journal article" date="2006" name="J. Bacteriol.">
        <title>Genomic analysis of Pseudomonas aeruginosa phages LKD16 and LKA1: establishment of the phiKMV subgroup within the T7 supergroup.</title>
        <authorList>
            <person name="Ceyssens P.J."/>
            <person name="Lavigne R."/>
            <person name="Mattheus W."/>
            <person name="Chibeu A."/>
            <person name="Hertveldt K."/>
            <person name="Mast J."/>
            <person name="Robben J."/>
            <person name="Volckaert G."/>
        </authorList>
    </citation>
    <scope>NUCLEOTIDE SEQUENCE</scope>
</reference>
<dbReference type="GO" id="GO:0031640">
    <property type="term" value="P:killing of cells of another organism"/>
    <property type="evidence" value="ECO:0007669"/>
    <property type="project" value="UniProtKB-KW"/>
</dbReference>
<dbReference type="Gene3D" id="1.10.530.40">
    <property type="match status" value="1"/>
</dbReference>
<dbReference type="KEGG" id="vg:5687485"/>
<dbReference type="InterPro" id="IPR023346">
    <property type="entry name" value="Lysozyme-like_dom_sf"/>
</dbReference>
<dbReference type="SUPFAM" id="SSF53955">
    <property type="entry name" value="Lysozyme-like"/>
    <property type="match status" value="1"/>
</dbReference>
<evidence type="ECO:0000313" key="5">
    <source>
        <dbReference type="Proteomes" id="UP000002089"/>
    </source>
</evidence>
<dbReference type="EC" id="3.2.1.17" evidence="3"/>
<comment type="similarity">
    <text evidence="3">Belongs to the glycosyl hydrolase 24 family.</text>
</comment>
<dbReference type="GO" id="GO:0016998">
    <property type="term" value="P:cell wall macromolecule catabolic process"/>
    <property type="evidence" value="ECO:0007669"/>
    <property type="project" value="InterPro"/>
</dbReference>